<dbReference type="PANTHER" id="PTHR43586">
    <property type="entry name" value="CYSTEINE DESULFURASE"/>
    <property type="match status" value="1"/>
</dbReference>
<dbReference type="EMBL" id="CP001804">
    <property type="protein sequence ID" value="ACY13853.1"/>
    <property type="molecule type" value="Genomic_DNA"/>
</dbReference>
<evidence type="ECO:0000256" key="2">
    <source>
        <dbReference type="ARBA" id="ARBA00002824"/>
    </source>
</evidence>
<dbReference type="SUPFAM" id="SSF53383">
    <property type="entry name" value="PLP-dependent transferases"/>
    <property type="match status" value="1"/>
</dbReference>
<dbReference type="Pfam" id="PF00266">
    <property type="entry name" value="Aminotran_5"/>
    <property type="match status" value="1"/>
</dbReference>
<keyword evidence="7" id="KW-0663">Pyridoxal phosphate</keyword>
<name>D0LTF8_HALO1</name>
<evidence type="ECO:0000259" key="10">
    <source>
        <dbReference type="Pfam" id="PF00266"/>
    </source>
</evidence>
<dbReference type="OrthoDB" id="9808002at2"/>
<evidence type="ECO:0000256" key="7">
    <source>
        <dbReference type="ARBA" id="ARBA00022898"/>
    </source>
</evidence>
<dbReference type="KEGG" id="hoh:Hoch_1295"/>
<feature type="domain" description="Aminotransferase class V" evidence="10">
    <location>
        <begin position="54"/>
        <end position="418"/>
    </location>
</feature>
<dbReference type="PROSITE" id="PS00595">
    <property type="entry name" value="AA_TRANSFER_CLASS_5"/>
    <property type="match status" value="1"/>
</dbReference>
<dbReference type="STRING" id="502025.Hoch_1295"/>
<dbReference type="InterPro" id="IPR015424">
    <property type="entry name" value="PyrdxlP-dep_Trfase"/>
</dbReference>
<keyword evidence="12" id="KW-1185">Reference proteome</keyword>
<dbReference type="InterPro" id="IPR000192">
    <property type="entry name" value="Aminotrans_V_dom"/>
</dbReference>
<gene>
    <name evidence="11" type="ordered locus">Hoch_1295</name>
</gene>
<evidence type="ECO:0000256" key="1">
    <source>
        <dbReference type="ARBA" id="ARBA00001933"/>
    </source>
</evidence>
<dbReference type="CDD" id="cd06453">
    <property type="entry name" value="SufS_like"/>
    <property type="match status" value="1"/>
</dbReference>
<sequence length="430" mass="47787">MLPLPETKEPVVRSTNALGFAAQLKRDALSAAPHPFRDDFPILKAEAERERPLVYFDNAATTLKPRSVINAVCEYYERYTSNVARGEHRFAERVTTAFEATREKVASFISAKVNEITFTFSCTDSINLVSSFLALQADDEIIVSVLEHHSNYLPWRSKARVSSIPLDSDGIIDLERLKQSLTPKTRLVAMSWVSNVTGNVQPIAEVVRIAHEHGCYVLVDAAQAAGHFPIDVTALGCDFLAFSAHKMLGPSGVGVLYLKEALHEGLPPVRYGGGMVNKVLHDDVIFHNGPTRYEAGTPNIEGILAFGAAIDYLVQHGMGAIHEHLHQLEQYAWEQLSELDGIVFPFARAPEHVPIFTFRPRQNTLDLRYLARLLSDSYDIAVTSGYQCCQPFYDATGVAGALRASLYLYNTTEEIDRLVKALQELRPFLV</sequence>
<dbReference type="GO" id="GO:0006534">
    <property type="term" value="P:cysteine metabolic process"/>
    <property type="evidence" value="ECO:0007669"/>
    <property type="project" value="InterPro"/>
</dbReference>
<evidence type="ECO:0000256" key="9">
    <source>
        <dbReference type="RuleBase" id="RU004504"/>
    </source>
</evidence>
<dbReference type="HOGENOM" id="CLU_003433_2_5_7"/>
<evidence type="ECO:0000256" key="8">
    <source>
        <dbReference type="ARBA" id="ARBA00050776"/>
    </source>
</evidence>
<protein>
    <recommendedName>
        <fullName evidence="5">Probable cysteine desulfurase</fullName>
        <ecNumber evidence="4">2.8.1.7</ecNumber>
    </recommendedName>
</protein>
<reference evidence="11 12" key="1">
    <citation type="journal article" date="2010" name="Stand. Genomic Sci.">
        <title>Complete genome sequence of Haliangium ochraceum type strain (SMP-2).</title>
        <authorList>
            <consortium name="US DOE Joint Genome Institute (JGI-PGF)"/>
            <person name="Ivanova N."/>
            <person name="Daum C."/>
            <person name="Lang E."/>
            <person name="Abt B."/>
            <person name="Kopitz M."/>
            <person name="Saunders E."/>
            <person name="Lapidus A."/>
            <person name="Lucas S."/>
            <person name="Glavina Del Rio T."/>
            <person name="Nolan M."/>
            <person name="Tice H."/>
            <person name="Copeland A."/>
            <person name="Cheng J.F."/>
            <person name="Chen F."/>
            <person name="Bruce D."/>
            <person name="Goodwin L."/>
            <person name="Pitluck S."/>
            <person name="Mavromatis K."/>
            <person name="Pati A."/>
            <person name="Mikhailova N."/>
            <person name="Chen A."/>
            <person name="Palaniappan K."/>
            <person name="Land M."/>
            <person name="Hauser L."/>
            <person name="Chang Y.J."/>
            <person name="Jeffries C.D."/>
            <person name="Detter J.C."/>
            <person name="Brettin T."/>
            <person name="Rohde M."/>
            <person name="Goker M."/>
            <person name="Bristow J."/>
            <person name="Markowitz V."/>
            <person name="Eisen J.A."/>
            <person name="Hugenholtz P."/>
            <person name="Kyrpides N.C."/>
            <person name="Klenk H.P."/>
        </authorList>
    </citation>
    <scope>NUCLEOTIDE SEQUENCE [LARGE SCALE GENOMIC DNA]</scope>
    <source>
        <strain evidence="12">DSM 14365 / CIP 107738 / JCM 11303 / AJ 13395 / SMP-2</strain>
    </source>
</reference>
<comment type="catalytic activity">
    <reaction evidence="8">
        <text>(sulfur carrier)-H + L-cysteine = (sulfur carrier)-SH + L-alanine</text>
        <dbReference type="Rhea" id="RHEA:43892"/>
        <dbReference type="Rhea" id="RHEA-COMP:14737"/>
        <dbReference type="Rhea" id="RHEA-COMP:14739"/>
        <dbReference type="ChEBI" id="CHEBI:29917"/>
        <dbReference type="ChEBI" id="CHEBI:35235"/>
        <dbReference type="ChEBI" id="CHEBI:57972"/>
        <dbReference type="ChEBI" id="CHEBI:64428"/>
        <dbReference type="EC" id="2.8.1.7"/>
    </reaction>
</comment>
<dbReference type="EC" id="2.8.1.7" evidence="4"/>
<comment type="cofactor">
    <cofactor evidence="1 9">
        <name>pyridoxal 5'-phosphate</name>
        <dbReference type="ChEBI" id="CHEBI:597326"/>
    </cofactor>
</comment>
<dbReference type="InterPro" id="IPR020578">
    <property type="entry name" value="Aminotrans_V_PyrdxlP_BS"/>
</dbReference>
<comment type="function">
    <text evidence="2">Catalyzes the removal of elemental sulfur and selenium atoms from L-cysteine, L-cystine, L-selenocysteine, and L-selenocystine to produce L-alanine.</text>
</comment>
<comment type="similarity">
    <text evidence="3">Belongs to the class-V pyridoxal-phosphate-dependent aminotransferase family. Csd subfamily.</text>
</comment>
<proteinExistence type="inferred from homology"/>
<dbReference type="GO" id="GO:0008483">
    <property type="term" value="F:transaminase activity"/>
    <property type="evidence" value="ECO:0007669"/>
    <property type="project" value="UniProtKB-KW"/>
</dbReference>
<dbReference type="InterPro" id="IPR015422">
    <property type="entry name" value="PyrdxlP-dep_Trfase_small"/>
</dbReference>
<evidence type="ECO:0000256" key="5">
    <source>
        <dbReference type="ARBA" id="ARBA00021850"/>
    </source>
</evidence>
<evidence type="ECO:0000313" key="11">
    <source>
        <dbReference type="EMBL" id="ACY13853.1"/>
    </source>
</evidence>
<dbReference type="PIRSF" id="PIRSF005572">
    <property type="entry name" value="NifS"/>
    <property type="match status" value="1"/>
</dbReference>
<accession>D0LTF8</accession>
<dbReference type="InterPro" id="IPR016454">
    <property type="entry name" value="Cysteine_dSase"/>
</dbReference>
<dbReference type="InterPro" id="IPR010970">
    <property type="entry name" value="Cys_dSase_SufS"/>
</dbReference>
<dbReference type="AlphaFoldDB" id="D0LTF8"/>
<dbReference type="PANTHER" id="PTHR43586:SF8">
    <property type="entry name" value="CYSTEINE DESULFURASE 1, CHLOROPLASTIC"/>
    <property type="match status" value="1"/>
</dbReference>
<dbReference type="Gene3D" id="3.40.640.10">
    <property type="entry name" value="Type I PLP-dependent aspartate aminotransferase-like (Major domain)"/>
    <property type="match status" value="1"/>
</dbReference>
<dbReference type="Gene3D" id="3.90.1150.10">
    <property type="entry name" value="Aspartate Aminotransferase, domain 1"/>
    <property type="match status" value="1"/>
</dbReference>
<evidence type="ECO:0000256" key="6">
    <source>
        <dbReference type="ARBA" id="ARBA00022679"/>
    </source>
</evidence>
<dbReference type="GO" id="GO:0031071">
    <property type="term" value="F:cysteine desulfurase activity"/>
    <property type="evidence" value="ECO:0007669"/>
    <property type="project" value="UniProtKB-EC"/>
</dbReference>
<evidence type="ECO:0000313" key="12">
    <source>
        <dbReference type="Proteomes" id="UP000001880"/>
    </source>
</evidence>
<evidence type="ECO:0000256" key="3">
    <source>
        <dbReference type="ARBA" id="ARBA00010447"/>
    </source>
</evidence>
<dbReference type="eggNOG" id="COG0520">
    <property type="taxonomic scope" value="Bacteria"/>
</dbReference>
<keyword evidence="6 11" id="KW-0808">Transferase</keyword>
<keyword evidence="11" id="KW-0032">Aminotransferase</keyword>
<dbReference type="GO" id="GO:0030170">
    <property type="term" value="F:pyridoxal phosphate binding"/>
    <property type="evidence" value="ECO:0007669"/>
    <property type="project" value="InterPro"/>
</dbReference>
<dbReference type="Proteomes" id="UP000001880">
    <property type="component" value="Chromosome"/>
</dbReference>
<dbReference type="InterPro" id="IPR015421">
    <property type="entry name" value="PyrdxlP-dep_Trfase_major"/>
</dbReference>
<organism evidence="11 12">
    <name type="scientific">Haliangium ochraceum (strain DSM 14365 / JCM 11303 / SMP-2)</name>
    <dbReference type="NCBI Taxonomy" id="502025"/>
    <lineage>
        <taxon>Bacteria</taxon>
        <taxon>Pseudomonadati</taxon>
        <taxon>Myxococcota</taxon>
        <taxon>Polyangia</taxon>
        <taxon>Haliangiales</taxon>
        <taxon>Kofleriaceae</taxon>
        <taxon>Haliangium</taxon>
    </lineage>
</organism>
<evidence type="ECO:0000256" key="4">
    <source>
        <dbReference type="ARBA" id="ARBA00012239"/>
    </source>
</evidence>